<evidence type="ECO:0000256" key="7">
    <source>
        <dbReference type="SAM" id="SignalP"/>
    </source>
</evidence>
<feature type="signal peptide" evidence="7">
    <location>
        <begin position="1"/>
        <end position="30"/>
    </location>
</feature>
<evidence type="ECO:0000256" key="2">
    <source>
        <dbReference type="ARBA" id="ARBA00022729"/>
    </source>
</evidence>
<dbReference type="Gene3D" id="2.60.40.10">
    <property type="entry name" value="Immunoglobulins"/>
    <property type="match status" value="2"/>
</dbReference>
<evidence type="ECO:0000256" key="5">
    <source>
        <dbReference type="SAM" id="MobiDB-lite"/>
    </source>
</evidence>
<accession>A0A8C3G1E0</accession>
<keyword evidence="6" id="KW-0812">Transmembrane</keyword>
<evidence type="ECO:0000256" key="6">
    <source>
        <dbReference type="SAM" id="Phobius"/>
    </source>
</evidence>
<gene>
    <name evidence="9" type="primary">LOC117742657</name>
</gene>
<dbReference type="Ensembl" id="ENSCLMT00005028392.1">
    <property type="protein sequence ID" value="ENSCLMP00005027214.1"/>
    <property type="gene ID" value="ENSCLMG00005013275.1"/>
</dbReference>
<feature type="region of interest" description="Disordered" evidence="5">
    <location>
        <begin position="270"/>
        <end position="353"/>
    </location>
</feature>
<evidence type="ECO:0000256" key="1">
    <source>
        <dbReference type="ARBA" id="ARBA00004370"/>
    </source>
</evidence>
<keyword evidence="10" id="KW-1185">Reference proteome</keyword>
<keyword evidence="6" id="KW-1133">Transmembrane helix</keyword>
<dbReference type="GO" id="GO:0016020">
    <property type="term" value="C:membrane"/>
    <property type="evidence" value="ECO:0007669"/>
    <property type="project" value="UniProtKB-SubCell"/>
</dbReference>
<sequence>MRRRMKVKMASVSSVSLLLLCCSAISSAGSKETCDLYAATGADFTVPVVAAVHRMDTLIWKHDGELIFSRRKESTFLKGRKEDVSEDGSLKLTNVQKSHEGSYVSEVFDTDGKKKGPFEAKHLCVMHGVPTPSVTSTCNASSKVTFTCKVTPKDKDLRFAWLQNDKVLEKEKGPILTTSLDLVKTDPISCKVSNLASSVTSAPVTHDCKANTSFLPETLLGINTWIFVGTGGGVVLVLIVVVVVCCVCTKRRKRLRLKEEGELRLAWTNDEEPHCHPPGQHPHHLHQHPQQPAGHTGPRQHRHRAPDHANADARPQPSPRRSAQATRPPGKIDEEQPPPLPQPRKNTAKTPRV</sequence>
<feature type="transmembrane region" description="Helical" evidence="6">
    <location>
        <begin position="225"/>
        <end position="248"/>
    </location>
</feature>
<dbReference type="GeneID" id="117742657"/>
<dbReference type="SUPFAM" id="SSF48726">
    <property type="entry name" value="Immunoglobulin"/>
    <property type="match status" value="2"/>
</dbReference>
<dbReference type="InterPro" id="IPR007110">
    <property type="entry name" value="Ig-like_dom"/>
</dbReference>
<evidence type="ECO:0000259" key="8">
    <source>
        <dbReference type="PROSITE" id="PS50835"/>
    </source>
</evidence>
<proteinExistence type="predicted"/>
<dbReference type="PANTHER" id="PTHR12080">
    <property type="entry name" value="SIGNALING LYMPHOCYTIC ACTIVATION MOLECULE"/>
    <property type="match status" value="1"/>
</dbReference>
<keyword evidence="4" id="KW-0325">Glycoprotein</keyword>
<evidence type="ECO:0000313" key="9">
    <source>
        <dbReference type="Ensembl" id="ENSCLMP00005027214.1"/>
    </source>
</evidence>
<feature type="domain" description="Ig-like" evidence="8">
    <location>
        <begin position="130"/>
        <end position="205"/>
    </location>
</feature>
<feature type="compositionally biased region" description="Polar residues" evidence="5">
    <location>
        <begin position="344"/>
        <end position="353"/>
    </location>
</feature>
<keyword evidence="2 7" id="KW-0732">Signal</keyword>
<dbReference type="GeneTree" id="ENSGT00950000183302"/>
<reference evidence="9" key="1">
    <citation type="submission" date="2025-08" db="UniProtKB">
        <authorList>
            <consortium name="Ensembl"/>
        </authorList>
    </citation>
    <scope>IDENTIFICATION</scope>
</reference>
<dbReference type="InterPro" id="IPR036179">
    <property type="entry name" value="Ig-like_dom_sf"/>
</dbReference>
<dbReference type="AlphaFoldDB" id="A0A8C3G1E0"/>
<dbReference type="InterPro" id="IPR013783">
    <property type="entry name" value="Ig-like_fold"/>
</dbReference>
<dbReference type="PROSITE" id="PS50835">
    <property type="entry name" value="IG_LIKE"/>
    <property type="match status" value="1"/>
</dbReference>
<protein>
    <recommendedName>
        <fullName evidence="8">Ig-like domain-containing protein</fullName>
    </recommendedName>
</protein>
<feature type="chain" id="PRO_5034133598" description="Ig-like domain-containing protein" evidence="7">
    <location>
        <begin position="31"/>
        <end position="353"/>
    </location>
</feature>
<evidence type="ECO:0000256" key="4">
    <source>
        <dbReference type="ARBA" id="ARBA00023180"/>
    </source>
</evidence>
<dbReference type="InterPro" id="IPR015631">
    <property type="entry name" value="CD2/SLAM_rcpt"/>
</dbReference>
<comment type="subcellular location">
    <subcellularLocation>
        <location evidence="1">Membrane</location>
    </subcellularLocation>
</comment>
<dbReference type="Proteomes" id="UP000694565">
    <property type="component" value="Unplaced"/>
</dbReference>
<reference evidence="9" key="2">
    <citation type="submission" date="2025-09" db="UniProtKB">
        <authorList>
            <consortium name="Ensembl"/>
        </authorList>
    </citation>
    <scope>IDENTIFICATION</scope>
</reference>
<dbReference type="RefSeq" id="XP_034406122.1">
    <property type="nucleotide sequence ID" value="XM_034550231.1"/>
</dbReference>
<keyword evidence="3 6" id="KW-0472">Membrane</keyword>
<dbReference type="PANTHER" id="PTHR12080:SF134">
    <property type="entry name" value="CD48 ANTIGEN"/>
    <property type="match status" value="1"/>
</dbReference>
<evidence type="ECO:0000313" key="10">
    <source>
        <dbReference type="Proteomes" id="UP000694565"/>
    </source>
</evidence>
<name>A0A8C3G1E0_CYCLU</name>
<evidence type="ECO:0000256" key="3">
    <source>
        <dbReference type="ARBA" id="ARBA00023136"/>
    </source>
</evidence>
<organism evidence="9 10">
    <name type="scientific">Cyclopterus lumpus</name>
    <name type="common">Lumpsucker</name>
    <dbReference type="NCBI Taxonomy" id="8103"/>
    <lineage>
        <taxon>Eukaryota</taxon>
        <taxon>Metazoa</taxon>
        <taxon>Chordata</taxon>
        <taxon>Craniata</taxon>
        <taxon>Vertebrata</taxon>
        <taxon>Euteleostomi</taxon>
        <taxon>Actinopterygii</taxon>
        <taxon>Neopterygii</taxon>
        <taxon>Teleostei</taxon>
        <taxon>Neoteleostei</taxon>
        <taxon>Acanthomorphata</taxon>
        <taxon>Eupercaria</taxon>
        <taxon>Perciformes</taxon>
        <taxon>Cottioidei</taxon>
        <taxon>Cottales</taxon>
        <taxon>Cyclopteridae</taxon>
        <taxon>Cyclopterus</taxon>
    </lineage>
</organism>